<proteinExistence type="predicted"/>
<dbReference type="PANTHER" id="PTHR23522:SF10">
    <property type="entry name" value="3-PHENYLPROPIONIC ACID TRANSPORTER-RELATED"/>
    <property type="match status" value="1"/>
</dbReference>
<dbReference type="SUPFAM" id="SSF103473">
    <property type="entry name" value="MFS general substrate transporter"/>
    <property type="match status" value="1"/>
</dbReference>
<feature type="transmembrane region" description="Helical" evidence="8">
    <location>
        <begin position="77"/>
        <end position="106"/>
    </location>
</feature>
<evidence type="ECO:0000256" key="8">
    <source>
        <dbReference type="SAM" id="Phobius"/>
    </source>
</evidence>
<dbReference type="Gene3D" id="1.20.1250.20">
    <property type="entry name" value="MFS general substrate transporter like domains"/>
    <property type="match status" value="2"/>
</dbReference>
<feature type="transmembrane region" description="Helical" evidence="8">
    <location>
        <begin position="251"/>
        <end position="272"/>
    </location>
</feature>
<keyword evidence="7 8" id="KW-0472">Membrane</keyword>
<keyword evidence="3" id="KW-1003">Cell membrane</keyword>
<feature type="transmembrane region" description="Helical" evidence="8">
    <location>
        <begin position="339"/>
        <end position="358"/>
    </location>
</feature>
<feature type="transmembrane region" description="Helical" evidence="8">
    <location>
        <begin position="370"/>
        <end position="389"/>
    </location>
</feature>
<dbReference type="RefSeq" id="WP_219965604.1">
    <property type="nucleotide sequence ID" value="NZ_JAGFNZ010000003.1"/>
</dbReference>
<dbReference type="InterPro" id="IPR020846">
    <property type="entry name" value="MFS_dom"/>
</dbReference>
<name>A0ABS7DQX3_9FIRM</name>
<keyword evidence="11" id="KW-1185">Reference proteome</keyword>
<feature type="transmembrane region" description="Helical" evidence="8">
    <location>
        <begin position="6"/>
        <end position="25"/>
    </location>
</feature>
<evidence type="ECO:0000256" key="5">
    <source>
        <dbReference type="ARBA" id="ARBA00022692"/>
    </source>
</evidence>
<dbReference type="PROSITE" id="PS50850">
    <property type="entry name" value="MFS"/>
    <property type="match status" value="1"/>
</dbReference>
<dbReference type="Pfam" id="PF12832">
    <property type="entry name" value="MFS_1_like"/>
    <property type="match status" value="1"/>
</dbReference>
<evidence type="ECO:0000256" key="2">
    <source>
        <dbReference type="ARBA" id="ARBA00022448"/>
    </source>
</evidence>
<evidence type="ECO:0000256" key="1">
    <source>
        <dbReference type="ARBA" id="ARBA00004429"/>
    </source>
</evidence>
<comment type="subcellular location">
    <subcellularLocation>
        <location evidence="1">Cell inner membrane</location>
        <topology evidence="1">Multi-pass membrane protein</topology>
    </subcellularLocation>
</comment>
<evidence type="ECO:0000256" key="6">
    <source>
        <dbReference type="ARBA" id="ARBA00022989"/>
    </source>
</evidence>
<evidence type="ECO:0000256" key="7">
    <source>
        <dbReference type="ARBA" id="ARBA00023136"/>
    </source>
</evidence>
<evidence type="ECO:0000313" key="10">
    <source>
        <dbReference type="EMBL" id="MBW7573215.1"/>
    </source>
</evidence>
<evidence type="ECO:0000256" key="4">
    <source>
        <dbReference type="ARBA" id="ARBA00022519"/>
    </source>
</evidence>
<feature type="transmembrane region" description="Helical" evidence="8">
    <location>
        <begin position="284"/>
        <end position="304"/>
    </location>
</feature>
<organism evidence="10 11">
    <name type="scientific">Caproiciproducens faecalis</name>
    <dbReference type="NCBI Taxonomy" id="2820301"/>
    <lineage>
        <taxon>Bacteria</taxon>
        <taxon>Bacillati</taxon>
        <taxon>Bacillota</taxon>
        <taxon>Clostridia</taxon>
        <taxon>Eubacteriales</taxon>
        <taxon>Acutalibacteraceae</taxon>
        <taxon>Caproiciproducens</taxon>
    </lineage>
</organism>
<comment type="caution">
    <text evidence="10">The sequence shown here is derived from an EMBL/GenBank/DDBJ whole genome shotgun (WGS) entry which is preliminary data.</text>
</comment>
<reference evidence="10 11" key="1">
    <citation type="submission" date="2021-03" db="EMBL/GenBank/DDBJ databases">
        <title>Caproiciproducens sp. nov. isolated from feces of cow.</title>
        <authorList>
            <person name="Choi J.-Y."/>
        </authorList>
    </citation>
    <scope>NUCLEOTIDE SEQUENCE [LARGE SCALE GENOMIC DNA]</scope>
    <source>
        <strain evidence="10 11">AGMB10547</strain>
    </source>
</reference>
<feature type="transmembrane region" description="Helical" evidence="8">
    <location>
        <begin position="154"/>
        <end position="174"/>
    </location>
</feature>
<dbReference type="EMBL" id="JAGFNZ010000003">
    <property type="protein sequence ID" value="MBW7573215.1"/>
    <property type="molecule type" value="Genomic_DNA"/>
</dbReference>
<dbReference type="InterPro" id="IPR024989">
    <property type="entry name" value="MFS_assoc_dom"/>
</dbReference>
<keyword evidence="2" id="KW-0813">Transport</keyword>
<evidence type="ECO:0000256" key="3">
    <source>
        <dbReference type="ARBA" id="ARBA00022475"/>
    </source>
</evidence>
<feature type="domain" description="Major facilitator superfamily (MFS) profile" evidence="9">
    <location>
        <begin position="214"/>
        <end position="405"/>
    </location>
</feature>
<accession>A0ABS7DQX3</accession>
<protein>
    <submittedName>
        <fullName evidence="10">MFS transporter</fullName>
    </submittedName>
</protein>
<keyword evidence="5 8" id="KW-0812">Transmembrane</keyword>
<dbReference type="PANTHER" id="PTHR23522">
    <property type="entry name" value="BLL5896 PROTEIN"/>
    <property type="match status" value="1"/>
</dbReference>
<feature type="transmembrane region" description="Helical" evidence="8">
    <location>
        <begin position="37"/>
        <end position="57"/>
    </location>
</feature>
<feature type="transmembrane region" description="Helical" evidence="8">
    <location>
        <begin position="127"/>
        <end position="148"/>
    </location>
</feature>
<gene>
    <name evidence="10" type="ORF">J5W02_10365</name>
</gene>
<sequence>MKYAGVHSFYWSVYCSSASFAAVFLLSKHFKNSQIGLVLAIANIFAVFLQPAVAAFADTRKISMKDLILILVGAAGVLAVSLCFLSSCFLVLAALFILQLIVLFTLQPLVNSLGMQLINKGISMNFGLARGMGSMAYAVCSVLLGVLVENLGADFLSVISVGLYIALGIVIYTFTNKQFPLAESAITHSESVETAKETENTHMNHSFSFFLHNKKYCAFLATVSLTFCSHSIISNYLIQITENVGGTAKEMGIATGIAAAIELPAMILFCFCVKKIRCSSILKFSLFFFVIKTVITMLATNVWMLYAAQLFQFSSYALFIPASIYYVNEIIKKDDLAKGQAFMTSAITLGGVAASLIGGWLLDGFGVDKMLFAGLIAAALGFILGLYAIERVEIKEFASNKSSSQ</sequence>
<keyword evidence="6 8" id="KW-1133">Transmembrane helix</keyword>
<feature type="transmembrane region" description="Helical" evidence="8">
    <location>
        <begin position="310"/>
        <end position="327"/>
    </location>
</feature>
<keyword evidence="4" id="KW-0997">Cell inner membrane</keyword>
<evidence type="ECO:0000313" key="11">
    <source>
        <dbReference type="Proteomes" id="UP000719942"/>
    </source>
</evidence>
<dbReference type="Proteomes" id="UP000719942">
    <property type="component" value="Unassembled WGS sequence"/>
</dbReference>
<evidence type="ECO:0000259" key="9">
    <source>
        <dbReference type="PROSITE" id="PS50850"/>
    </source>
</evidence>
<dbReference type="InterPro" id="IPR036259">
    <property type="entry name" value="MFS_trans_sf"/>
</dbReference>